<dbReference type="EMBL" id="JBHTJH010000002">
    <property type="protein sequence ID" value="MFD0860831.1"/>
    <property type="molecule type" value="Genomic_DNA"/>
</dbReference>
<reference evidence="4" key="1">
    <citation type="journal article" date="2019" name="Int. J. Syst. Evol. Microbiol.">
        <title>The Global Catalogue of Microorganisms (GCM) 10K type strain sequencing project: providing services to taxonomists for standard genome sequencing and annotation.</title>
        <authorList>
            <consortium name="The Broad Institute Genomics Platform"/>
            <consortium name="The Broad Institute Genome Sequencing Center for Infectious Disease"/>
            <person name="Wu L."/>
            <person name="Ma J."/>
        </authorList>
    </citation>
    <scope>NUCLEOTIDE SEQUENCE [LARGE SCALE GENOMIC DNA]</scope>
    <source>
        <strain evidence="4">CCUG 62952</strain>
    </source>
</reference>
<keyword evidence="1" id="KW-0472">Membrane</keyword>
<protein>
    <submittedName>
        <fullName evidence="3">2TM domain-containing protein</fullName>
    </submittedName>
</protein>
<name>A0ABW3CSY1_9FLAO</name>
<organism evidence="3 4">
    <name type="scientific">Sungkyunkwania multivorans</name>
    <dbReference type="NCBI Taxonomy" id="1173618"/>
    <lineage>
        <taxon>Bacteria</taxon>
        <taxon>Pseudomonadati</taxon>
        <taxon>Bacteroidota</taxon>
        <taxon>Flavobacteriia</taxon>
        <taxon>Flavobacteriales</taxon>
        <taxon>Flavobacteriaceae</taxon>
        <taxon>Sungkyunkwania</taxon>
    </lineage>
</organism>
<feature type="transmembrane region" description="Helical" evidence="1">
    <location>
        <begin position="27"/>
        <end position="45"/>
    </location>
</feature>
<feature type="domain" description="2TM" evidence="2">
    <location>
        <begin position="11"/>
        <end position="104"/>
    </location>
</feature>
<keyword evidence="4" id="KW-1185">Reference proteome</keyword>
<feature type="transmembrane region" description="Helical" evidence="1">
    <location>
        <begin position="65"/>
        <end position="84"/>
    </location>
</feature>
<gene>
    <name evidence="3" type="ORF">ACFQ1M_01315</name>
</gene>
<comment type="caution">
    <text evidence="3">The sequence shown here is derived from an EMBL/GenBank/DDBJ whole genome shotgun (WGS) entry which is preliminary data.</text>
</comment>
<dbReference type="RefSeq" id="WP_386402703.1">
    <property type="nucleotide sequence ID" value="NZ_JBHTJH010000002.1"/>
</dbReference>
<dbReference type="InterPro" id="IPR025698">
    <property type="entry name" value="2TM_dom"/>
</dbReference>
<evidence type="ECO:0000313" key="4">
    <source>
        <dbReference type="Proteomes" id="UP001596978"/>
    </source>
</evidence>
<evidence type="ECO:0000259" key="2">
    <source>
        <dbReference type="Pfam" id="PF13239"/>
    </source>
</evidence>
<proteinExistence type="predicted"/>
<keyword evidence="1" id="KW-0812">Transmembrane</keyword>
<dbReference type="Pfam" id="PF13239">
    <property type="entry name" value="2TM"/>
    <property type="match status" value="1"/>
</dbReference>
<evidence type="ECO:0000313" key="3">
    <source>
        <dbReference type="EMBL" id="MFD0860831.1"/>
    </source>
</evidence>
<sequence>MIDNPEEARYQRAQKKVKDLKDFFSHVRAYVIINLLIIFLRSGFVDVIRGRIDDQDFLDWLDWNVLLTPALWGIGLLAHGLYVYRDRFTFFRSWEERKIKEFMEKDEQEFRNNRWE</sequence>
<dbReference type="Proteomes" id="UP001596978">
    <property type="component" value="Unassembled WGS sequence"/>
</dbReference>
<keyword evidence="1" id="KW-1133">Transmembrane helix</keyword>
<evidence type="ECO:0000256" key="1">
    <source>
        <dbReference type="SAM" id="Phobius"/>
    </source>
</evidence>
<accession>A0ABW3CSY1</accession>